<proteinExistence type="predicted"/>
<dbReference type="PANTHER" id="PTHR43242:SF1">
    <property type="entry name" value="NAD(P)-BINDING ROSSMANN-FOLD SUPERFAMILY PROTEIN"/>
    <property type="match status" value="1"/>
</dbReference>
<evidence type="ECO:0000313" key="2">
    <source>
        <dbReference type="EMBL" id="OOP55146.1"/>
    </source>
</evidence>
<sequence length="294" mass="32318">MTSTKKLLVTGASGFLGWHVCQAAKQTWKITGTAFSHQRNIAGANFVKIDLTDFEAVKKIFQEIRPDAVIHTAAESDPNFCQTHRVESRKINVDASVNLAGLCADYRIPGVFTSTDLVFNGLNAPYREGDTVCPVSVYGEQKVLAEEGMMKRHPMTTICRLSLMFGIPGPGSSSFIQPMIEVMSKGQELRLFIDEFRTPVSVTAAVAGIFLSLEKVHGLVHIGGRERVSRYEFGKLLMNILNISSARLIPTRQKDLMMAAPRPPDVSLDSTKAFSLGFKPLPLSDELRKLSGCL</sequence>
<comment type="caution">
    <text evidence="2">The sequence shown here is derived from an EMBL/GenBank/DDBJ whole genome shotgun (WGS) entry which is preliminary data.</text>
</comment>
<dbReference type="Gene3D" id="3.40.50.720">
    <property type="entry name" value="NAD(P)-binding Rossmann-like Domain"/>
    <property type="match status" value="1"/>
</dbReference>
<protein>
    <submittedName>
        <fullName evidence="2">NAD(P)-dependent oxidoreductase</fullName>
    </submittedName>
</protein>
<evidence type="ECO:0000313" key="3">
    <source>
        <dbReference type="Proteomes" id="UP000189681"/>
    </source>
</evidence>
<dbReference type="PANTHER" id="PTHR43242">
    <property type="entry name" value="NAD(P)-BINDING ROSSMANN-FOLD SUPERFAMILY PROTEIN"/>
    <property type="match status" value="1"/>
</dbReference>
<name>A0A1V4APV3_9BACT</name>
<organism evidence="2 3">
    <name type="scientific">Candidatus Brocadia carolinensis</name>
    <dbReference type="NCBI Taxonomy" id="1004156"/>
    <lineage>
        <taxon>Bacteria</taxon>
        <taxon>Pseudomonadati</taxon>
        <taxon>Planctomycetota</taxon>
        <taxon>Candidatus Brocadiia</taxon>
        <taxon>Candidatus Brocadiales</taxon>
        <taxon>Candidatus Brocadiaceae</taxon>
        <taxon>Candidatus Brocadia</taxon>
    </lineage>
</organism>
<dbReference type="STRING" id="1004156.AYP45_16185"/>
<dbReference type="SUPFAM" id="SSF51735">
    <property type="entry name" value="NAD(P)-binding Rossmann-fold domains"/>
    <property type="match status" value="1"/>
</dbReference>
<evidence type="ECO:0000259" key="1">
    <source>
        <dbReference type="Pfam" id="PF04321"/>
    </source>
</evidence>
<dbReference type="InterPro" id="IPR029903">
    <property type="entry name" value="RmlD-like-bd"/>
</dbReference>
<accession>A0A1V4APV3</accession>
<reference evidence="2 3" key="1">
    <citation type="journal article" date="2017" name="Water Res.">
        <title>Discovery and metagenomic analysis of an anammox bacterial enrichment related to Candidatus "Brocadia caroliniensis" in a full-scale glycerol-fed nitritation-denitritation separate centrate treatment process.</title>
        <authorList>
            <person name="Park H."/>
            <person name="Brotto A.C."/>
            <person name="van Loosdrecht M.C."/>
            <person name="Chandran K."/>
        </authorList>
    </citation>
    <scope>NUCLEOTIDE SEQUENCE [LARGE SCALE GENOMIC DNA]</scope>
    <source>
        <strain evidence="2">26THWARD</strain>
    </source>
</reference>
<dbReference type="EMBL" id="AYTS01000168">
    <property type="protein sequence ID" value="OOP55146.1"/>
    <property type="molecule type" value="Genomic_DNA"/>
</dbReference>
<dbReference type="Proteomes" id="UP000189681">
    <property type="component" value="Unassembled WGS sequence"/>
</dbReference>
<dbReference type="AlphaFoldDB" id="A0A1V4APV3"/>
<dbReference type="CDD" id="cd05254">
    <property type="entry name" value="dTDP_HR_like_SDR_e"/>
    <property type="match status" value="1"/>
</dbReference>
<gene>
    <name evidence="2" type="ORF">AYP45_16185</name>
</gene>
<dbReference type="InterPro" id="IPR036291">
    <property type="entry name" value="NAD(P)-bd_dom_sf"/>
</dbReference>
<feature type="domain" description="RmlD-like substrate binding" evidence="1">
    <location>
        <begin position="6"/>
        <end position="279"/>
    </location>
</feature>
<dbReference type="Pfam" id="PF04321">
    <property type="entry name" value="RmlD_sub_bind"/>
    <property type="match status" value="1"/>
</dbReference>